<dbReference type="Proteomes" id="UP000232149">
    <property type="component" value="Unassembled WGS sequence"/>
</dbReference>
<proteinExistence type="predicted"/>
<evidence type="ECO:0000313" key="1">
    <source>
        <dbReference type="EMBL" id="PJZ55228.1"/>
    </source>
</evidence>
<gene>
    <name evidence="2" type="ORF">CH376_02830</name>
    <name evidence="1" type="ORF">CH380_01595</name>
</gene>
<evidence type="ECO:0000313" key="3">
    <source>
        <dbReference type="Proteomes" id="UP000232149"/>
    </source>
</evidence>
<name>A0A2M9YUL2_9LEPT</name>
<evidence type="ECO:0000313" key="2">
    <source>
        <dbReference type="EMBL" id="PJZ63390.1"/>
    </source>
</evidence>
<accession>A0A2M9YUL2</accession>
<protein>
    <submittedName>
        <fullName evidence="1">Uncharacterized protein</fullName>
    </submittedName>
</protein>
<dbReference type="Proteomes" id="UP000232188">
    <property type="component" value="Unassembled WGS sequence"/>
</dbReference>
<reference evidence="3 4" key="1">
    <citation type="submission" date="2017-07" db="EMBL/GenBank/DDBJ databases">
        <title>Leptospira spp. isolated from tropical soils.</title>
        <authorList>
            <person name="Thibeaux R."/>
            <person name="Iraola G."/>
            <person name="Ferres I."/>
            <person name="Bierque E."/>
            <person name="Girault D."/>
            <person name="Soupe-Gilbert M.-E."/>
            <person name="Picardeau M."/>
            <person name="Goarant C."/>
        </authorList>
    </citation>
    <scope>NUCLEOTIDE SEQUENCE [LARGE SCALE GENOMIC DNA]</scope>
    <source>
        <strain evidence="1 4">FH2-B-C1</strain>
        <strain evidence="2 3">FH2-B-D1</strain>
    </source>
</reference>
<dbReference type="AlphaFoldDB" id="A0A2M9YUL2"/>
<evidence type="ECO:0000313" key="4">
    <source>
        <dbReference type="Proteomes" id="UP000232188"/>
    </source>
</evidence>
<dbReference type="RefSeq" id="WP_100783966.1">
    <property type="nucleotide sequence ID" value="NZ_NPDU01000005.1"/>
</dbReference>
<organism evidence="1 4">
    <name type="scientific">Leptospira adleri</name>
    <dbReference type="NCBI Taxonomy" id="2023186"/>
    <lineage>
        <taxon>Bacteria</taxon>
        <taxon>Pseudomonadati</taxon>
        <taxon>Spirochaetota</taxon>
        <taxon>Spirochaetia</taxon>
        <taxon>Leptospirales</taxon>
        <taxon>Leptospiraceae</taxon>
        <taxon>Leptospira</taxon>
    </lineage>
</organism>
<keyword evidence="3" id="KW-1185">Reference proteome</keyword>
<dbReference type="EMBL" id="NPDU01000005">
    <property type="protein sequence ID" value="PJZ63390.1"/>
    <property type="molecule type" value="Genomic_DNA"/>
</dbReference>
<sequence length="100" mass="11508">MNVSLRTESPFPNLTGTYTIQIVRNSSSNPVDLTVLIEQEEEKIFVTAKLDSFSVASIPRVLRGRIADRNAHQAIVEFENGDWERYVFTEGRFSKHEFLF</sequence>
<comment type="caution">
    <text evidence="1">The sequence shown here is derived from an EMBL/GenBank/DDBJ whole genome shotgun (WGS) entry which is preliminary data.</text>
</comment>
<dbReference type="EMBL" id="NPDV01000001">
    <property type="protein sequence ID" value="PJZ55228.1"/>
    <property type="molecule type" value="Genomic_DNA"/>
</dbReference>